<feature type="domain" description="Protein kinase" evidence="7">
    <location>
        <begin position="18"/>
        <end position="271"/>
    </location>
</feature>
<dbReference type="Gene3D" id="1.10.510.10">
    <property type="entry name" value="Transferase(Phosphotransferase) domain 1"/>
    <property type="match status" value="1"/>
</dbReference>
<keyword evidence="6" id="KW-1133">Transmembrane helix</keyword>
<dbReference type="Proteomes" id="UP001221686">
    <property type="component" value="Unassembled WGS sequence"/>
</dbReference>
<dbReference type="GO" id="GO:0016301">
    <property type="term" value="F:kinase activity"/>
    <property type="evidence" value="ECO:0007669"/>
    <property type="project" value="UniProtKB-KW"/>
</dbReference>
<evidence type="ECO:0000313" key="8">
    <source>
        <dbReference type="EMBL" id="MDC0718276.1"/>
    </source>
</evidence>
<evidence type="ECO:0000256" key="6">
    <source>
        <dbReference type="SAM" id="Phobius"/>
    </source>
</evidence>
<dbReference type="PROSITE" id="PS50011">
    <property type="entry name" value="PROTEIN_KINASE_DOM"/>
    <property type="match status" value="1"/>
</dbReference>
<proteinExistence type="predicted"/>
<dbReference type="Gene3D" id="3.30.200.20">
    <property type="entry name" value="Phosphorylase Kinase, domain 1"/>
    <property type="match status" value="1"/>
</dbReference>
<evidence type="ECO:0000313" key="9">
    <source>
        <dbReference type="Proteomes" id="UP001221686"/>
    </source>
</evidence>
<keyword evidence="6" id="KW-0472">Membrane</keyword>
<dbReference type="RefSeq" id="WP_272086755.1">
    <property type="nucleotide sequence ID" value="NZ_JAQNDL010000001.1"/>
</dbReference>
<feature type="region of interest" description="Disordered" evidence="5">
    <location>
        <begin position="353"/>
        <end position="617"/>
    </location>
</feature>
<dbReference type="InterPro" id="IPR011009">
    <property type="entry name" value="Kinase-like_dom_sf"/>
</dbReference>
<gene>
    <name evidence="8" type="ORF">POL25_15315</name>
</gene>
<dbReference type="PANTHER" id="PTHR43289">
    <property type="entry name" value="MITOGEN-ACTIVATED PROTEIN KINASE KINASE KINASE 20-RELATED"/>
    <property type="match status" value="1"/>
</dbReference>
<evidence type="ECO:0000256" key="3">
    <source>
        <dbReference type="ARBA" id="ARBA00022777"/>
    </source>
</evidence>
<keyword evidence="6" id="KW-0812">Transmembrane</keyword>
<feature type="compositionally biased region" description="Basic and acidic residues" evidence="5">
    <location>
        <begin position="591"/>
        <end position="607"/>
    </location>
</feature>
<evidence type="ECO:0000256" key="4">
    <source>
        <dbReference type="ARBA" id="ARBA00022840"/>
    </source>
</evidence>
<dbReference type="SMART" id="SM00220">
    <property type="entry name" value="S_TKc"/>
    <property type="match status" value="1"/>
</dbReference>
<evidence type="ECO:0000259" key="7">
    <source>
        <dbReference type="PROSITE" id="PS50011"/>
    </source>
</evidence>
<dbReference type="CDD" id="cd14014">
    <property type="entry name" value="STKc_PknB_like"/>
    <property type="match status" value="1"/>
</dbReference>
<evidence type="ECO:0000256" key="2">
    <source>
        <dbReference type="ARBA" id="ARBA00022741"/>
    </source>
</evidence>
<keyword evidence="9" id="KW-1185">Reference proteome</keyword>
<keyword evidence="3 8" id="KW-0418">Kinase</keyword>
<feature type="compositionally biased region" description="Basic and acidic residues" evidence="5">
    <location>
        <begin position="379"/>
        <end position="393"/>
    </location>
</feature>
<dbReference type="Pfam" id="PF00069">
    <property type="entry name" value="Pkinase"/>
    <property type="match status" value="1"/>
</dbReference>
<dbReference type="EMBL" id="JAQNDL010000001">
    <property type="protein sequence ID" value="MDC0718276.1"/>
    <property type="molecule type" value="Genomic_DNA"/>
</dbReference>
<feature type="transmembrane region" description="Helical" evidence="6">
    <location>
        <begin position="636"/>
        <end position="655"/>
    </location>
</feature>
<keyword evidence="4" id="KW-0067">ATP-binding</keyword>
<dbReference type="SUPFAM" id="SSF56112">
    <property type="entry name" value="Protein kinase-like (PK-like)"/>
    <property type="match status" value="1"/>
</dbReference>
<reference evidence="8 9" key="1">
    <citation type="submission" date="2022-11" db="EMBL/GenBank/DDBJ databases">
        <title>Minimal conservation of predation-associated metabolite biosynthetic gene clusters underscores biosynthetic potential of Myxococcota including descriptions for ten novel species: Archangium lansinium sp. nov., Myxococcus landrumus sp. nov., Nannocystis bai.</title>
        <authorList>
            <person name="Ahearne A."/>
            <person name="Stevens C."/>
            <person name="Dowd S."/>
        </authorList>
    </citation>
    <scope>NUCLEOTIDE SEQUENCE [LARGE SCALE GENOMIC DNA]</scope>
    <source>
        <strain evidence="8 9">BB15-2</strain>
    </source>
</reference>
<sequence>MTDAETRAKVGDVLGERWELRESIDTSGPGRVFFAWDRERRQPCALKLFDPGAVTPDAFRRFAEAVRSAAAARHPALVLPATPTVAGGPRIAVREWLEGLDLDGLRGRDGALQWSRAAEIVSTCADALAVVHEATGLAHRALKPGNVFITGDSQVRLLDLGIAELGVTPVPARPGGVFVEYRAPEQLEGHAGDARSDVFTLAVLLFESTTGVHPFTGASAFKAAHKALQSAPDLATAGLPAQARPLLVRALARRPEERHANAREFLRALTLVRQSVGSAAPRPAAAVDNAHTAEPAEPVVDPTTQLRIPVQRPQPAAAIEAPARGASQAFMAPVAPFTADPPDLRAADEPALLGTGRERATPTRTPTTPQPPPSALPRLDPEPSTERDARRSAPAEPTISLPESPRMSRKTGSLEPVARQLQASKSARPTANYVPGPPDLPADWITTERDPTRPPRKPLTPSVDDLARKPGSTPGRDDRRQPERPNPTTDEDAATTAMPTLRRPPLNSAAGDLPDGPGDDETRALPRRGPGSTVIDDEPRDMPARTGPRPAEATLALTDPSVLSPGKRPEATVVLDQPGSLPAESTLALSDPRDMPHRPSHESRDLEDAPPTATAPIARARPESALDKPWLSPRGLIVFNVALGALILTALAVVLTR</sequence>
<protein>
    <submittedName>
        <fullName evidence="8">Protein kinase</fullName>
    </submittedName>
</protein>
<keyword evidence="2" id="KW-0547">Nucleotide-binding</keyword>
<name>A0ABT5E0Q0_9BACT</name>
<dbReference type="InterPro" id="IPR000719">
    <property type="entry name" value="Prot_kinase_dom"/>
</dbReference>
<evidence type="ECO:0000256" key="5">
    <source>
        <dbReference type="SAM" id="MobiDB-lite"/>
    </source>
</evidence>
<comment type="caution">
    <text evidence="8">The sequence shown here is derived from an EMBL/GenBank/DDBJ whole genome shotgun (WGS) entry which is preliminary data.</text>
</comment>
<keyword evidence="1" id="KW-0808">Transferase</keyword>
<accession>A0ABT5E0Q0</accession>
<dbReference type="PANTHER" id="PTHR43289:SF6">
    <property type="entry name" value="SERINE_THREONINE-PROTEIN KINASE NEKL-3"/>
    <property type="match status" value="1"/>
</dbReference>
<organism evidence="8 9">
    <name type="scientific">Nannocystis bainbridge</name>
    <dbReference type="NCBI Taxonomy" id="2995303"/>
    <lineage>
        <taxon>Bacteria</taxon>
        <taxon>Pseudomonadati</taxon>
        <taxon>Myxococcota</taxon>
        <taxon>Polyangia</taxon>
        <taxon>Nannocystales</taxon>
        <taxon>Nannocystaceae</taxon>
        <taxon>Nannocystis</taxon>
    </lineage>
</organism>
<evidence type="ECO:0000256" key="1">
    <source>
        <dbReference type="ARBA" id="ARBA00022679"/>
    </source>
</evidence>